<dbReference type="PROSITE" id="PS00356">
    <property type="entry name" value="HTH_LACI_1"/>
    <property type="match status" value="1"/>
</dbReference>
<dbReference type="Proteomes" id="UP000653480">
    <property type="component" value="Unassembled WGS sequence"/>
</dbReference>
<dbReference type="Pfam" id="PF13377">
    <property type="entry name" value="Peripla_BP_3"/>
    <property type="match status" value="1"/>
</dbReference>
<dbReference type="CDD" id="cd01392">
    <property type="entry name" value="HTH_LacI"/>
    <property type="match status" value="1"/>
</dbReference>
<dbReference type="GO" id="GO:0003700">
    <property type="term" value="F:DNA-binding transcription factor activity"/>
    <property type="evidence" value="ECO:0007669"/>
    <property type="project" value="TreeGrafter"/>
</dbReference>
<keyword evidence="1" id="KW-0805">Transcription regulation</keyword>
<organism evidence="5 6">
    <name type="scientific">Microbispora bryophytorum</name>
    <dbReference type="NCBI Taxonomy" id="1460882"/>
    <lineage>
        <taxon>Bacteria</taxon>
        <taxon>Bacillati</taxon>
        <taxon>Actinomycetota</taxon>
        <taxon>Actinomycetes</taxon>
        <taxon>Streptosporangiales</taxon>
        <taxon>Streptosporangiaceae</taxon>
        <taxon>Microbispora</taxon>
    </lineage>
</organism>
<evidence type="ECO:0000259" key="4">
    <source>
        <dbReference type="PROSITE" id="PS50932"/>
    </source>
</evidence>
<evidence type="ECO:0000313" key="5">
    <source>
        <dbReference type="EMBL" id="GGO25473.1"/>
    </source>
</evidence>
<dbReference type="SMART" id="SM00354">
    <property type="entry name" value="HTH_LACI"/>
    <property type="match status" value="1"/>
</dbReference>
<reference evidence="5" key="2">
    <citation type="submission" date="2020-09" db="EMBL/GenBank/DDBJ databases">
        <authorList>
            <person name="Sun Q."/>
            <person name="Zhou Y."/>
        </authorList>
    </citation>
    <scope>NUCLEOTIDE SEQUENCE</scope>
    <source>
        <strain evidence="5">CGMCC 4.7138</strain>
    </source>
</reference>
<dbReference type="PANTHER" id="PTHR30146:SF109">
    <property type="entry name" value="HTH-TYPE TRANSCRIPTIONAL REGULATOR GALS"/>
    <property type="match status" value="1"/>
</dbReference>
<dbReference type="InterPro" id="IPR010982">
    <property type="entry name" value="Lambda_DNA-bd_dom_sf"/>
</dbReference>
<dbReference type="PRINTS" id="PR00036">
    <property type="entry name" value="HTHLACI"/>
</dbReference>
<feature type="domain" description="HTH lacI-type" evidence="4">
    <location>
        <begin position="20"/>
        <end position="74"/>
    </location>
</feature>
<dbReference type="PROSITE" id="PS50932">
    <property type="entry name" value="HTH_LACI_2"/>
    <property type="match status" value="1"/>
</dbReference>
<reference evidence="5" key="1">
    <citation type="journal article" date="2014" name="Int. J. Syst. Evol. Microbiol.">
        <title>Complete genome sequence of Corynebacterium casei LMG S-19264T (=DSM 44701T), isolated from a smear-ripened cheese.</title>
        <authorList>
            <consortium name="US DOE Joint Genome Institute (JGI-PGF)"/>
            <person name="Walter F."/>
            <person name="Albersmeier A."/>
            <person name="Kalinowski J."/>
            <person name="Ruckert C."/>
        </authorList>
    </citation>
    <scope>NUCLEOTIDE SEQUENCE</scope>
    <source>
        <strain evidence="5">CGMCC 4.7138</strain>
    </source>
</reference>
<dbReference type="Gene3D" id="3.40.50.2300">
    <property type="match status" value="2"/>
</dbReference>
<evidence type="ECO:0000256" key="3">
    <source>
        <dbReference type="ARBA" id="ARBA00023163"/>
    </source>
</evidence>
<accession>A0A8H9LCI8</accession>
<protein>
    <submittedName>
        <fullName evidence="5">LacI family transcriptional regulator</fullName>
    </submittedName>
</protein>
<keyword evidence="2" id="KW-0238">DNA-binding</keyword>
<sequence length="348" mass="37114">MGAGKHADPRGENTTMAKRPTIHDVAAAAGVSRGTVSRVLNDDRYVSPAAHAAVRRAIAETGYIVNRNARSLVTQRTGSVVMVLSEPHEKVFEDPNYSTTIRTAIRRLGERDVSLVIMLAGDDGDRERVVRYVRGGHADGVLLMSTHAGDPLVDELESLRIPAVACGAVIGKENVIPYAAADDREGARQMTRYLVEQGRRKIATITGPMDTPGGIQRLEGFADVLGRKASRKLIEHGDWTQLSGESAMARLIERTPDLDAVFVASDLMAAGALSTLRAAGRQVPGDVAVGGFDDSSVAATTHPPLTTIRQPLAEVAEETVRLLLTLVDGGGPVDPVILPTRLIVRESA</sequence>
<gene>
    <name evidence="5" type="ORF">GCM10011574_56960</name>
</gene>
<dbReference type="SUPFAM" id="SSF53822">
    <property type="entry name" value="Periplasmic binding protein-like I"/>
    <property type="match status" value="1"/>
</dbReference>
<evidence type="ECO:0000256" key="2">
    <source>
        <dbReference type="ARBA" id="ARBA00023125"/>
    </source>
</evidence>
<dbReference type="Gene3D" id="1.10.260.40">
    <property type="entry name" value="lambda repressor-like DNA-binding domains"/>
    <property type="match status" value="1"/>
</dbReference>
<dbReference type="CDD" id="cd06267">
    <property type="entry name" value="PBP1_LacI_sugar_binding-like"/>
    <property type="match status" value="1"/>
</dbReference>
<dbReference type="InterPro" id="IPR000843">
    <property type="entry name" value="HTH_LacI"/>
</dbReference>
<dbReference type="AlphaFoldDB" id="A0A8H9LCI8"/>
<proteinExistence type="predicted"/>
<dbReference type="InterPro" id="IPR046335">
    <property type="entry name" value="LacI/GalR-like_sensor"/>
</dbReference>
<keyword evidence="6" id="KW-1185">Reference proteome</keyword>
<dbReference type="EMBL" id="BMMN01000013">
    <property type="protein sequence ID" value="GGO25473.1"/>
    <property type="molecule type" value="Genomic_DNA"/>
</dbReference>
<dbReference type="SUPFAM" id="SSF47413">
    <property type="entry name" value="lambda repressor-like DNA-binding domains"/>
    <property type="match status" value="1"/>
</dbReference>
<dbReference type="GO" id="GO:0000976">
    <property type="term" value="F:transcription cis-regulatory region binding"/>
    <property type="evidence" value="ECO:0007669"/>
    <property type="project" value="TreeGrafter"/>
</dbReference>
<dbReference type="PANTHER" id="PTHR30146">
    <property type="entry name" value="LACI-RELATED TRANSCRIPTIONAL REPRESSOR"/>
    <property type="match status" value="1"/>
</dbReference>
<keyword evidence="3" id="KW-0804">Transcription</keyword>
<dbReference type="InterPro" id="IPR028082">
    <property type="entry name" value="Peripla_BP_I"/>
</dbReference>
<evidence type="ECO:0000256" key="1">
    <source>
        <dbReference type="ARBA" id="ARBA00023015"/>
    </source>
</evidence>
<name>A0A8H9LCI8_9ACTN</name>
<evidence type="ECO:0000313" key="6">
    <source>
        <dbReference type="Proteomes" id="UP000653480"/>
    </source>
</evidence>
<comment type="caution">
    <text evidence="5">The sequence shown here is derived from an EMBL/GenBank/DDBJ whole genome shotgun (WGS) entry which is preliminary data.</text>
</comment>
<dbReference type="Pfam" id="PF00356">
    <property type="entry name" value="LacI"/>
    <property type="match status" value="1"/>
</dbReference>